<accession>A0A564TPK9</accession>
<evidence type="ECO:0000313" key="2">
    <source>
        <dbReference type="Proteomes" id="UP000385544"/>
    </source>
</evidence>
<reference evidence="1 2" key="1">
    <citation type="submission" date="2019-07" db="EMBL/GenBank/DDBJ databases">
        <authorList>
            <person name="Hibberd C M."/>
            <person name="Gehrig L. J."/>
            <person name="Chang H.-W."/>
            <person name="Venkatesh S."/>
        </authorList>
    </citation>
    <scope>NUCLEOTIDE SEQUENCE [LARGE SCALE GENOMIC DNA]</scope>
    <source>
        <strain evidence="1">Streptococcus_constellatus_SS_Bg39</strain>
    </source>
</reference>
<protein>
    <submittedName>
        <fullName evidence="1">Uncharacterized protein</fullName>
    </submittedName>
</protein>
<dbReference type="EMBL" id="CABHMZ010000027">
    <property type="protein sequence ID" value="VUX09130.1"/>
    <property type="molecule type" value="Genomic_DNA"/>
</dbReference>
<dbReference type="Gene3D" id="3.30.450.150">
    <property type="entry name" value="Haem-degrading domain"/>
    <property type="match status" value="1"/>
</dbReference>
<dbReference type="SUPFAM" id="SSF143744">
    <property type="entry name" value="GlcG-like"/>
    <property type="match status" value="1"/>
</dbReference>
<dbReference type="InterPro" id="IPR038084">
    <property type="entry name" value="PduO/GlcC-like_sf"/>
</dbReference>
<sequence length="175" mass="19592">MMANETILETTKGYYKTEHLEELERLENQLRFQTFESQEALTLGEKILRNVEQTEKVAIQVIRVSDQLPIFQYIGDQAKGRNLYFVQAKVATVLAIGHNSLWALVAHHAGEITLTEEDMISQLPVSGAFPIKVGEELIAVIGISGLKNGDDFRILIAGIADYLSIQLKQFTGFLI</sequence>
<dbReference type="RefSeq" id="WP_260843576.1">
    <property type="nucleotide sequence ID" value="NZ_CABHMZ010000027.1"/>
</dbReference>
<dbReference type="PANTHER" id="PTHR28255">
    <property type="match status" value="1"/>
</dbReference>
<dbReference type="InterPro" id="IPR005624">
    <property type="entry name" value="PduO/GlcC-like"/>
</dbReference>
<organism evidence="1 2">
    <name type="scientific">Streptococcus constellatus</name>
    <dbReference type="NCBI Taxonomy" id="76860"/>
    <lineage>
        <taxon>Bacteria</taxon>
        <taxon>Bacillati</taxon>
        <taxon>Bacillota</taxon>
        <taxon>Bacilli</taxon>
        <taxon>Lactobacillales</taxon>
        <taxon>Streptococcaceae</taxon>
        <taxon>Streptococcus</taxon>
        <taxon>Streptococcus anginosus group</taxon>
    </lineage>
</organism>
<proteinExistence type="predicted"/>
<dbReference type="PANTHER" id="PTHR28255:SF1">
    <property type="entry name" value="UPF0303 PROTEIN YBR137W"/>
    <property type="match status" value="1"/>
</dbReference>
<evidence type="ECO:0000313" key="1">
    <source>
        <dbReference type="EMBL" id="VUX09130.1"/>
    </source>
</evidence>
<gene>
    <name evidence="1" type="ORF">SCSS39_01814</name>
</gene>
<dbReference type="AlphaFoldDB" id="A0A564TPK9"/>
<name>A0A564TPK9_STRCV</name>
<dbReference type="Proteomes" id="UP000385544">
    <property type="component" value="Unassembled WGS sequence"/>
</dbReference>
<dbReference type="InterPro" id="IPR010371">
    <property type="entry name" value="YBR137W-like"/>
</dbReference>
<dbReference type="Pfam" id="PF03928">
    <property type="entry name" value="HbpS-like"/>
    <property type="match status" value="1"/>
</dbReference>